<comment type="caution">
    <text evidence="7">The sequence shown here is derived from an EMBL/GenBank/DDBJ whole genome shotgun (WGS) entry which is preliminary data.</text>
</comment>
<keyword evidence="5" id="KW-0804">Transcription</keyword>
<dbReference type="InterPro" id="IPR000847">
    <property type="entry name" value="LysR_HTH_N"/>
</dbReference>
<evidence type="ECO:0000313" key="8">
    <source>
        <dbReference type="Proteomes" id="UP001228905"/>
    </source>
</evidence>
<evidence type="ECO:0000259" key="6">
    <source>
        <dbReference type="PROSITE" id="PS50931"/>
    </source>
</evidence>
<dbReference type="RefSeq" id="WP_307352882.1">
    <property type="nucleotide sequence ID" value="NZ_JAUSVS010000014.1"/>
</dbReference>
<dbReference type="Gene3D" id="1.10.10.10">
    <property type="entry name" value="Winged helix-like DNA-binding domain superfamily/Winged helix DNA-binding domain"/>
    <property type="match status" value="1"/>
</dbReference>
<dbReference type="Proteomes" id="UP001228905">
    <property type="component" value="Unassembled WGS sequence"/>
</dbReference>
<evidence type="ECO:0000256" key="3">
    <source>
        <dbReference type="ARBA" id="ARBA00023125"/>
    </source>
</evidence>
<dbReference type="CDD" id="cd05466">
    <property type="entry name" value="PBP2_LTTR_substrate"/>
    <property type="match status" value="1"/>
</dbReference>
<comment type="similarity">
    <text evidence="1">Belongs to the LysR transcriptional regulatory family.</text>
</comment>
<dbReference type="Pfam" id="PF00126">
    <property type="entry name" value="HTH_1"/>
    <property type="match status" value="1"/>
</dbReference>
<evidence type="ECO:0000256" key="1">
    <source>
        <dbReference type="ARBA" id="ARBA00009437"/>
    </source>
</evidence>
<dbReference type="InterPro" id="IPR036390">
    <property type="entry name" value="WH_DNA-bd_sf"/>
</dbReference>
<evidence type="ECO:0000256" key="5">
    <source>
        <dbReference type="ARBA" id="ARBA00023163"/>
    </source>
</evidence>
<dbReference type="PANTHER" id="PTHR30346:SF26">
    <property type="entry name" value="HYDROGEN PEROXIDE-INDUCIBLE GENES ACTIVATOR"/>
    <property type="match status" value="1"/>
</dbReference>
<dbReference type="GO" id="GO:0003677">
    <property type="term" value="F:DNA binding"/>
    <property type="evidence" value="ECO:0007669"/>
    <property type="project" value="UniProtKB-KW"/>
</dbReference>
<proteinExistence type="inferred from homology"/>
<dbReference type="PRINTS" id="PR00039">
    <property type="entry name" value="HTHLYSR"/>
</dbReference>
<dbReference type="Gene3D" id="3.40.190.290">
    <property type="match status" value="1"/>
</dbReference>
<dbReference type="InterPro" id="IPR036388">
    <property type="entry name" value="WH-like_DNA-bd_sf"/>
</dbReference>
<dbReference type="SUPFAM" id="SSF53850">
    <property type="entry name" value="Periplasmic binding protein-like II"/>
    <property type="match status" value="1"/>
</dbReference>
<name>A0ABU0IZG6_9CAUL</name>
<evidence type="ECO:0000256" key="2">
    <source>
        <dbReference type="ARBA" id="ARBA00023015"/>
    </source>
</evidence>
<gene>
    <name evidence="7" type="ORF">QO010_004536</name>
</gene>
<dbReference type="Pfam" id="PF03466">
    <property type="entry name" value="LysR_substrate"/>
    <property type="match status" value="1"/>
</dbReference>
<reference evidence="7 8" key="1">
    <citation type="submission" date="2023-07" db="EMBL/GenBank/DDBJ databases">
        <title>Genomic Encyclopedia of Type Strains, Phase IV (KMG-IV): sequencing the most valuable type-strain genomes for metagenomic binning, comparative biology and taxonomic classification.</title>
        <authorList>
            <person name="Goeker M."/>
        </authorList>
    </citation>
    <scope>NUCLEOTIDE SEQUENCE [LARGE SCALE GENOMIC DNA]</scope>
    <source>
        <strain evidence="7 8">DSM 18695</strain>
    </source>
</reference>
<keyword evidence="8" id="KW-1185">Reference proteome</keyword>
<evidence type="ECO:0000256" key="4">
    <source>
        <dbReference type="ARBA" id="ARBA00023159"/>
    </source>
</evidence>
<accession>A0ABU0IZG6</accession>
<dbReference type="PANTHER" id="PTHR30346">
    <property type="entry name" value="TRANSCRIPTIONAL DUAL REGULATOR HCAR-RELATED"/>
    <property type="match status" value="1"/>
</dbReference>
<evidence type="ECO:0000313" key="7">
    <source>
        <dbReference type="EMBL" id="MDQ0466740.1"/>
    </source>
</evidence>
<organism evidence="7 8">
    <name type="scientific">Caulobacter ginsengisoli</name>
    <dbReference type="NCBI Taxonomy" id="400775"/>
    <lineage>
        <taxon>Bacteria</taxon>
        <taxon>Pseudomonadati</taxon>
        <taxon>Pseudomonadota</taxon>
        <taxon>Alphaproteobacteria</taxon>
        <taxon>Caulobacterales</taxon>
        <taxon>Caulobacteraceae</taxon>
        <taxon>Caulobacter</taxon>
    </lineage>
</organism>
<dbReference type="InterPro" id="IPR005119">
    <property type="entry name" value="LysR_subst-bd"/>
</dbReference>
<dbReference type="PROSITE" id="PS50931">
    <property type="entry name" value="HTH_LYSR"/>
    <property type="match status" value="1"/>
</dbReference>
<sequence length="285" mass="30787">MFDLRALRYFVAAYETGSITAAARRCSISQPSITAAIQNLEAELGARLFERTRQGLAPTRDAEILHPRASALLAEAAALHREFRVRAPRTLAIFIQPDVGLRRVAPVLRTAYELVPDLVARLVGERSAADIQVTAQGCHEADSDFLPLWTEPYAVLMPATHPLRFRSHIRLADLDGLPLIERPHCALQARFEGGLATAGFRPDIRATAADEEAVLVLVEMGVGLAIAPASHAEGASGVIVRPLAPELATDRTVGLAWRRGSGHEDFCRSLAAAAPAPAYERRQAG</sequence>
<keyword evidence="3 7" id="KW-0238">DNA-binding</keyword>
<dbReference type="EMBL" id="JAUSVS010000014">
    <property type="protein sequence ID" value="MDQ0466740.1"/>
    <property type="molecule type" value="Genomic_DNA"/>
</dbReference>
<dbReference type="SUPFAM" id="SSF46785">
    <property type="entry name" value="Winged helix' DNA-binding domain"/>
    <property type="match status" value="1"/>
</dbReference>
<keyword evidence="4" id="KW-0010">Activator</keyword>
<keyword evidence="2" id="KW-0805">Transcription regulation</keyword>
<protein>
    <submittedName>
        <fullName evidence="7">DNA-binding transcriptional LysR family regulator</fullName>
    </submittedName>
</protein>
<feature type="domain" description="HTH lysR-type" evidence="6">
    <location>
        <begin position="2"/>
        <end position="59"/>
    </location>
</feature>